<dbReference type="InterPro" id="IPR036388">
    <property type="entry name" value="WH-like_DNA-bd_sf"/>
</dbReference>
<dbReference type="InterPro" id="IPR005650">
    <property type="entry name" value="BlaI_family"/>
</dbReference>
<evidence type="ECO:0000256" key="3">
    <source>
        <dbReference type="ARBA" id="ARBA00023125"/>
    </source>
</evidence>
<dbReference type="Pfam" id="PF03965">
    <property type="entry name" value="Penicillinase_R"/>
    <property type="match status" value="1"/>
</dbReference>
<keyword evidence="3" id="KW-0238">DNA-binding</keyword>
<dbReference type="AlphaFoldDB" id="A0A518HLV7"/>
<keyword evidence="4" id="KW-0804">Transcription</keyword>
<evidence type="ECO:0000256" key="4">
    <source>
        <dbReference type="ARBA" id="ARBA00023163"/>
    </source>
</evidence>
<reference evidence="5 6" key="1">
    <citation type="submission" date="2019-03" db="EMBL/GenBank/DDBJ databases">
        <title>Deep-cultivation of Planctomycetes and their phenomic and genomic characterization uncovers novel biology.</title>
        <authorList>
            <person name="Wiegand S."/>
            <person name="Jogler M."/>
            <person name="Boedeker C."/>
            <person name="Pinto D."/>
            <person name="Vollmers J."/>
            <person name="Rivas-Marin E."/>
            <person name="Kohn T."/>
            <person name="Peeters S.H."/>
            <person name="Heuer A."/>
            <person name="Rast P."/>
            <person name="Oberbeckmann S."/>
            <person name="Bunk B."/>
            <person name="Jeske O."/>
            <person name="Meyerdierks A."/>
            <person name="Storesund J.E."/>
            <person name="Kallscheuer N."/>
            <person name="Luecker S."/>
            <person name="Lage O.M."/>
            <person name="Pohl T."/>
            <person name="Merkel B.J."/>
            <person name="Hornburger P."/>
            <person name="Mueller R.-W."/>
            <person name="Bruemmer F."/>
            <person name="Labrenz M."/>
            <person name="Spormann A.M."/>
            <person name="Op den Camp H."/>
            <person name="Overmann J."/>
            <person name="Amann R."/>
            <person name="Jetten M.S.M."/>
            <person name="Mascher T."/>
            <person name="Medema M.H."/>
            <person name="Devos D.P."/>
            <person name="Kaster A.-K."/>
            <person name="Ovreas L."/>
            <person name="Rohde M."/>
            <person name="Galperin M.Y."/>
            <person name="Jogler C."/>
        </authorList>
    </citation>
    <scope>NUCLEOTIDE SEQUENCE [LARGE SCALE GENOMIC DNA]</scope>
    <source>
        <strain evidence="5 6">Enr13</strain>
    </source>
</reference>
<evidence type="ECO:0000313" key="6">
    <source>
        <dbReference type="Proteomes" id="UP000319004"/>
    </source>
</evidence>
<keyword evidence="6" id="KW-1185">Reference proteome</keyword>
<dbReference type="Gene3D" id="1.10.10.10">
    <property type="entry name" value="Winged helix-like DNA-binding domain superfamily/Winged helix DNA-binding domain"/>
    <property type="match status" value="1"/>
</dbReference>
<sequence>MAKQTLNLSRRERQLIEALYRLEEASVADVRDAIDDPPSYSSVRAMLTELVRKKKIAYRRDGKRYLYRPKAAREKVAKGMLNNLVANFFRGRASEAICALLEDDATQLSAEDIVRIKEQIKQAEAELTDE</sequence>
<evidence type="ECO:0000256" key="1">
    <source>
        <dbReference type="ARBA" id="ARBA00011046"/>
    </source>
</evidence>
<proteinExistence type="inferred from homology"/>
<keyword evidence="2" id="KW-0805">Transcription regulation</keyword>
<dbReference type="RefSeq" id="WP_145385441.1">
    <property type="nucleotide sequence ID" value="NZ_CP037423.1"/>
</dbReference>
<dbReference type="GO" id="GO:0045892">
    <property type="term" value="P:negative regulation of DNA-templated transcription"/>
    <property type="evidence" value="ECO:0007669"/>
    <property type="project" value="InterPro"/>
</dbReference>
<dbReference type="GO" id="GO:0003677">
    <property type="term" value="F:DNA binding"/>
    <property type="evidence" value="ECO:0007669"/>
    <property type="project" value="UniProtKB-KW"/>
</dbReference>
<dbReference type="OrthoDB" id="279010at2"/>
<accession>A0A518HLV7</accession>
<protein>
    <submittedName>
        <fullName evidence="5">Transcriptional repressor CopY</fullName>
    </submittedName>
</protein>
<organism evidence="5 6">
    <name type="scientific">Stieleria neptunia</name>
    <dbReference type="NCBI Taxonomy" id="2527979"/>
    <lineage>
        <taxon>Bacteria</taxon>
        <taxon>Pseudomonadati</taxon>
        <taxon>Planctomycetota</taxon>
        <taxon>Planctomycetia</taxon>
        <taxon>Pirellulales</taxon>
        <taxon>Pirellulaceae</taxon>
        <taxon>Stieleria</taxon>
    </lineage>
</organism>
<dbReference type="SUPFAM" id="SSF46785">
    <property type="entry name" value="Winged helix' DNA-binding domain"/>
    <property type="match status" value="1"/>
</dbReference>
<dbReference type="EMBL" id="CP037423">
    <property type="protein sequence ID" value="QDV41769.1"/>
    <property type="molecule type" value="Genomic_DNA"/>
</dbReference>
<comment type="similarity">
    <text evidence="1">Belongs to the BlaI transcriptional regulatory family.</text>
</comment>
<dbReference type="KEGG" id="snep:Enr13x_16120"/>
<evidence type="ECO:0000313" key="5">
    <source>
        <dbReference type="EMBL" id="QDV41769.1"/>
    </source>
</evidence>
<name>A0A518HLV7_9BACT</name>
<gene>
    <name evidence="5" type="primary">copY</name>
    <name evidence="5" type="ORF">Enr13x_16120</name>
</gene>
<dbReference type="InterPro" id="IPR036390">
    <property type="entry name" value="WH_DNA-bd_sf"/>
</dbReference>
<evidence type="ECO:0000256" key="2">
    <source>
        <dbReference type="ARBA" id="ARBA00023015"/>
    </source>
</evidence>
<dbReference type="Proteomes" id="UP000319004">
    <property type="component" value="Chromosome"/>
</dbReference>